<keyword evidence="5" id="KW-1185">Reference proteome</keyword>
<reference evidence="4" key="2">
    <citation type="submission" date="2022-06" db="UniProtKB">
        <authorList>
            <consortium name="EnsemblMetazoa"/>
        </authorList>
    </citation>
    <scope>IDENTIFICATION</scope>
    <source>
        <strain evidence="4">DF5081</strain>
    </source>
</reference>
<evidence type="ECO:0000313" key="5">
    <source>
        <dbReference type="Proteomes" id="UP000005237"/>
    </source>
</evidence>
<evidence type="ECO:0000313" key="4">
    <source>
        <dbReference type="EnsemblMetazoa" id="CJA12972.1"/>
    </source>
</evidence>
<accession>A0A8R1HVE3</accession>
<evidence type="ECO:0000256" key="2">
    <source>
        <dbReference type="ARBA" id="ARBA00038334"/>
    </source>
</evidence>
<dbReference type="OMA" id="CHGFPGL"/>
<dbReference type="InterPro" id="IPR029058">
    <property type="entry name" value="AB_hydrolase_fold"/>
</dbReference>
<dbReference type="PRINTS" id="PR00412">
    <property type="entry name" value="EPOXHYDRLASE"/>
</dbReference>
<protein>
    <submittedName>
        <fullName evidence="4">AB hydrolase-1 domain-containing protein</fullName>
    </submittedName>
</protein>
<organism evidence="4 5">
    <name type="scientific">Caenorhabditis japonica</name>
    <dbReference type="NCBI Taxonomy" id="281687"/>
    <lineage>
        <taxon>Eukaryota</taxon>
        <taxon>Metazoa</taxon>
        <taxon>Ecdysozoa</taxon>
        <taxon>Nematoda</taxon>
        <taxon>Chromadorea</taxon>
        <taxon>Rhabditida</taxon>
        <taxon>Rhabditina</taxon>
        <taxon>Rhabditomorpha</taxon>
        <taxon>Rhabditoidea</taxon>
        <taxon>Rhabditidae</taxon>
        <taxon>Peloderinae</taxon>
        <taxon>Caenorhabditis</taxon>
    </lineage>
</organism>
<name>A0A8R1HVE3_CAEJA</name>
<evidence type="ECO:0000256" key="1">
    <source>
        <dbReference type="ARBA" id="ARBA00022801"/>
    </source>
</evidence>
<dbReference type="AlphaFoldDB" id="A0A8R1HVE3"/>
<dbReference type="SUPFAM" id="SSF53474">
    <property type="entry name" value="alpha/beta-Hydrolases"/>
    <property type="match status" value="1"/>
</dbReference>
<dbReference type="InterPro" id="IPR000073">
    <property type="entry name" value="AB_hydrolase_1"/>
</dbReference>
<dbReference type="Pfam" id="PF00561">
    <property type="entry name" value="Abhydrolase_1"/>
    <property type="match status" value="1"/>
</dbReference>
<dbReference type="Gene3D" id="3.40.50.1820">
    <property type="entry name" value="alpha/beta hydrolase"/>
    <property type="match status" value="1"/>
</dbReference>
<proteinExistence type="inferred from homology"/>
<dbReference type="EnsemblMetazoa" id="CJA12972.1">
    <property type="protein sequence ID" value="CJA12972.1"/>
    <property type="gene ID" value="WBGene00132176"/>
</dbReference>
<dbReference type="InterPro" id="IPR000639">
    <property type="entry name" value="Epox_hydrolase-like"/>
</dbReference>
<feature type="domain" description="AB hydrolase-1" evidence="3">
    <location>
        <begin position="3"/>
        <end position="225"/>
    </location>
</feature>
<sequence>MRRCIAIDMRGYNQTERPSDVSSYNLKYLVEDIRQFIETLNLKNVTLAAHDWGAIVCWRVVILHPSLIDKLIICNVPHPTAFIDLYTNSKEQRAKSWYVYLFQSSTVPEMGLRANRMKLFDITFRGEQAGIRNKKNFTDEDVLAWKHVFSQSGSTTGPLNYYREVFKAPPIPSKQQIVQPKVLIIWGDEDFFLDKKGAELSAQYCRDCRVEMIRGASHWVQQDEPELVNSLMEKFITEES</sequence>
<reference evidence="5" key="1">
    <citation type="submission" date="2010-08" db="EMBL/GenBank/DDBJ databases">
        <authorList>
            <consortium name="Caenorhabditis japonica Sequencing Consortium"/>
            <person name="Wilson R.K."/>
        </authorList>
    </citation>
    <scope>NUCLEOTIDE SEQUENCE [LARGE SCALE GENOMIC DNA]</scope>
    <source>
        <strain evidence="5">DF5081</strain>
    </source>
</reference>
<dbReference type="GO" id="GO:0004301">
    <property type="term" value="F:epoxide hydrolase activity"/>
    <property type="evidence" value="ECO:0007669"/>
    <property type="project" value="UniProtKB-ARBA"/>
</dbReference>
<dbReference type="Proteomes" id="UP000005237">
    <property type="component" value="Unassembled WGS sequence"/>
</dbReference>
<dbReference type="PANTHER" id="PTHR43329">
    <property type="entry name" value="EPOXIDE HYDROLASE"/>
    <property type="match status" value="1"/>
</dbReference>
<evidence type="ECO:0000259" key="3">
    <source>
        <dbReference type="Pfam" id="PF00561"/>
    </source>
</evidence>
<keyword evidence="1" id="KW-0378">Hydrolase</keyword>
<comment type="similarity">
    <text evidence="2">Belongs to the AB hydrolase superfamily. Epoxide hydrolase family.</text>
</comment>